<evidence type="ECO:0000313" key="3">
    <source>
        <dbReference type="Proteomes" id="UP001432027"/>
    </source>
</evidence>
<comment type="caution">
    <text evidence="2">The sequence shown here is derived from an EMBL/GenBank/DDBJ whole genome shotgun (WGS) entry which is preliminary data.</text>
</comment>
<sequence length="119" mass="12454">MWYPFGDEASDRKRTQDTREISASASVMSVLSQGAMDASNVYGMGVDRSHFSAKCCSTKTPDLFDFGPPDVSSENPILDSPWASGGVSSNVEAERERSTASTPTSDEGGTSGSPGSSCS</sequence>
<dbReference type="AlphaFoldDB" id="A0AAV5T9Q1"/>
<feature type="region of interest" description="Disordered" evidence="1">
    <location>
        <begin position="1"/>
        <end position="22"/>
    </location>
</feature>
<organism evidence="2 3">
    <name type="scientific">Pristionchus entomophagus</name>
    <dbReference type="NCBI Taxonomy" id="358040"/>
    <lineage>
        <taxon>Eukaryota</taxon>
        <taxon>Metazoa</taxon>
        <taxon>Ecdysozoa</taxon>
        <taxon>Nematoda</taxon>
        <taxon>Chromadorea</taxon>
        <taxon>Rhabditida</taxon>
        <taxon>Rhabditina</taxon>
        <taxon>Diplogasteromorpha</taxon>
        <taxon>Diplogasteroidea</taxon>
        <taxon>Neodiplogasteridae</taxon>
        <taxon>Pristionchus</taxon>
    </lineage>
</organism>
<proteinExistence type="predicted"/>
<feature type="compositionally biased region" description="Low complexity" evidence="1">
    <location>
        <begin position="101"/>
        <end position="119"/>
    </location>
</feature>
<evidence type="ECO:0000313" key="2">
    <source>
        <dbReference type="EMBL" id="GMS91840.1"/>
    </source>
</evidence>
<accession>A0AAV5T9Q1</accession>
<feature type="region of interest" description="Disordered" evidence="1">
    <location>
        <begin position="65"/>
        <end position="119"/>
    </location>
</feature>
<keyword evidence="3" id="KW-1185">Reference proteome</keyword>
<dbReference type="Proteomes" id="UP001432027">
    <property type="component" value="Unassembled WGS sequence"/>
</dbReference>
<feature type="non-terminal residue" evidence="2">
    <location>
        <position position="119"/>
    </location>
</feature>
<protein>
    <submittedName>
        <fullName evidence="2">Uncharacterized protein</fullName>
    </submittedName>
</protein>
<name>A0AAV5T9Q1_9BILA</name>
<evidence type="ECO:0000256" key="1">
    <source>
        <dbReference type="SAM" id="MobiDB-lite"/>
    </source>
</evidence>
<dbReference type="EMBL" id="BTSX01000004">
    <property type="protein sequence ID" value="GMS91840.1"/>
    <property type="molecule type" value="Genomic_DNA"/>
</dbReference>
<gene>
    <name evidence="2" type="ORF">PENTCL1PPCAC_14015</name>
</gene>
<feature type="compositionally biased region" description="Basic and acidic residues" evidence="1">
    <location>
        <begin position="9"/>
        <end position="20"/>
    </location>
</feature>
<reference evidence="2" key="1">
    <citation type="submission" date="2023-10" db="EMBL/GenBank/DDBJ databases">
        <title>Genome assembly of Pristionchus species.</title>
        <authorList>
            <person name="Yoshida K."/>
            <person name="Sommer R.J."/>
        </authorList>
    </citation>
    <scope>NUCLEOTIDE SEQUENCE</scope>
    <source>
        <strain evidence="2">RS0144</strain>
    </source>
</reference>